<accession>K1UDY1</accession>
<protein>
    <submittedName>
        <fullName evidence="1">Uncharacterized protein</fullName>
    </submittedName>
</protein>
<name>K1UDY1_9ZZZZ</name>
<sequence>MQQSGKVDHIPGSPAAEAVKAAVHFHAGRAVIVEWTADHAVSPHPDSIE</sequence>
<comment type="caution">
    <text evidence="1">The sequence shown here is derived from an EMBL/GenBank/DDBJ whole genome shotgun (WGS) entry which is preliminary data.</text>
</comment>
<dbReference type="EMBL" id="AJWZ01002885">
    <property type="protein sequence ID" value="EKC69731.1"/>
    <property type="molecule type" value="Genomic_DNA"/>
</dbReference>
<reference evidence="1" key="1">
    <citation type="journal article" date="2013" name="Environ. Microbiol.">
        <title>Microbiota from the distal guts of lean and obese adolescents exhibit partial functional redundancy besides clear differences in community structure.</title>
        <authorList>
            <person name="Ferrer M."/>
            <person name="Ruiz A."/>
            <person name="Lanza F."/>
            <person name="Haange S.B."/>
            <person name="Oberbach A."/>
            <person name="Till H."/>
            <person name="Bargiela R."/>
            <person name="Campoy C."/>
            <person name="Segura M.T."/>
            <person name="Richter M."/>
            <person name="von Bergen M."/>
            <person name="Seifert J."/>
            <person name="Suarez A."/>
        </authorList>
    </citation>
    <scope>NUCLEOTIDE SEQUENCE</scope>
</reference>
<gene>
    <name evidence="1" type="ORF">OBE_04265</name>
</gene>
<proteinExistence type="predicted"/>
<evidence type="ECO:0000313" key="1">
    <source>
        <dbReference type="EMBL" id="EKC69731.1"/>
    </source>
</evidence>
<dbReference type="AlphaFoldDB" id="K1UDY1"/>
<organism evidence="1">
    <name type="scientific">human gut metagenome</name>
    <dbReference type="NCBI Taxonomy" id="408170"/>
    <lineage>
        <taxon>unclassified sequences</taxon>
        <taxon>metagenomes</taxon>
        <taxon>organismal metagenomes</taxon>
    </lineage>
</organism>